<dbReference type="PROSITE" id="PS50934">
    <property type="entry name" value="SWIRM"/>
    <property type="match status" value="1"/>
</dbReference>
<dbReference type="InterPro" id="IPR055141">
    <property type="entry name" value="TADA2A_B-like_dom"/>
</dbReference>
<dbReference type="GO" id="GO:0031509">
    <property type="term" value="P:subtelomeric heterochromatin formation"/>
    <property type="evidence" value="ECO:0007669"/>
    <property type="project" value="EnsemblFungi"/>
</dbReference>
<evidence type="ECO:0000313" key="17">
    <source>
        <dbReference type="Proteomes" id="UP000095038"/>
    </source>
</evidence>
<feature type="region of interest" description="Disordered" evidence="10">
    <location>
        <begin position="121"/>
        <end position="143"/>
    </location>
</feature>
<evidence type="ECO:0000256" key="6">
    <source>
        <dbReference type="ARBA" id="ARBA00023163"/>
    </source>
</evidence>
<dbReference type="Gene3D" id="1.10.10.60">
    <property type="entry name" value="Homeodomain-like"/>
    <property type="match status" value="1"/>
</dbReference>
<dbReference type="InterPro" id="IPR009057">
    <property type="entry name" value="Homeodomain-like_sf"/>
</dbReference>
<dbReference type="SMART" id="SM00717">
    <property type="entry name" value="SANT"/>
    <property type="match status" value="1"/>
</dbReference>
<dbReference type="Pfam" id="PF25299">
    <property type="entry name" value="ZZ_ADA2"/>
    <property type="match status" value="1"/>
</dbReference>
<dbReference type="FunFam" id="3.30.60.90:FF:000008">
    <property type="entry name" value="Transcriptional adapter 2"/>
    <property type="match status" value="1"/>
</dbReference>
<feature type="domain" description="SANT" evidence="14">
    <location>
        <begin position="60"/>
        <end position="113"/>
    </location>
</feature>
<dbReference type="PANTHER" id="PTHR12374:SF20">
    <property type="entry name" value="TRANSCRIPTIONAL ADAPTER 2-ALPHA"/>
    <property type="match status" value="1"/>
</dbReference>
<keyword evidence="7 8" id="KW-0539">Nucleus</keyword>
<dbReference type="PROSITE" id="PS51294">
    <property type="entry name" value="HTH_MYB"/>
    <property type="match status" value="1"/>
</dbReference>
<dbReference type="Pfam" id="PF22941">
    <property type="entry name" value="TADA2A-like_3rd"/>
    <property type="match status" value="1"/>
</dbReference>
<dbReference type="PIRSF" id="PIRSF025024">
    <property type="entry name" value="Transcriptional_adaptor_2"/>
    <property type="match status" value="1"/>
</dbReference>
<dbReference type="GO" id="GO:0000781">
    <property type="term" value="C:chromosome, telomeric region"/>
    <property type="evidence" value="ECO:0007669"/>
    <property type="project" value="GOC"/>
</dbReference>
<evidence type="ECO:0000256" key="10">
    <source>
        <dbReference type="SAM" id="MobiDB-lite"/>
    </source>
</evidence>
<dbReference type="InterPro" id="IPR000433">
    <property type="entry name" value="Znf_ZZ"/>
</dbReference>
<protein>
    <recommendedName>
        <fullName evidence="8">Transcriptional adapter 2</fullName>
    </recommendedName>
</protein>
<dbReference type="GeneID" id="30965040"/>
<dbReference type="PROSITE" id="PS01357">
    <property type="entry name" value="ZF_ZZ_1"/>
    <property type="match status" value="1"/>
</dbReference>
<dbReference type="FunFam" id="1.10.10.10:FF:000087">
    <property type="entry name" value="Transcriptional adapter 2"/>
    <property type="match status" value="1"/>
</dbReference>
<dbReference type="GO" id="GO:0005634">
    <property type="term" value="C:nucleus"/>
    <property type="evidence" value="ECO:0007669"/>
    <property type="project" value="UniProtKB-SubCell"/>
</dbReference>
<dbReference type="InterPro" id="IPR036388">
    <property type="entry name" value="WH-like_DNA-bd_sf"/>
</dbReference>
<dbReference type="Proteomes" id="UP000095038">
    <property type="component" value="Unassembled WGS sequence"/>
</dbReference>
<dbReference type="AlphaFoldDB" id="A0A1D2VPH3"/>
<dbReference type="Gene3D" id="1.10.10.10">
    <property type="entry name" value="Winged helix-like DNA-binding domain superfamily/Winged helix DNA-binding domain"/>
    <property type="match status" value="1"/>
</dbReference>
<dbReference type="SUPFAM" id="SSF57850">
    <property type="entry name" value="RING/U-box"/>
    <property type="match status" value="1"/>
</dbReference>
<dbReference type="CDD" id="cd00167">
    <property type="entry name" value="SANT"/>
    <property type="match status" value="1"/>
</dbReference>
<keyword evidence="17" id="KW-1185">Reference proteome</keyword>
<evidence type="ECO:0000256" key="9">
    <source>
        <dbReference type="PROSITE-ProRule" id="PRU00228"/>
    </source>
</evidence>
<feature type="domain" description="ZZ-type" evidence="12">
    <location>
        <begin position="2"/>
        <end position="58"/>
    </location>
</feature>
<dbReference type="GO" id="GO:0000124">
    <property type="term" value="C:SAGA complex"/>
    <property type="evidence" value="ECO:0007669"/>
    <property type="project" value="EnsemblFungi"/>
</dbReference>
<evidence type="ECO:0000259" key="11">
    <source>
        <dbReference type="PROSITE" id="PS50090"/>
    </source>
</evidence>
<dbReference type="GO" id="GO:0046695">
    <property type="term" value="C:SLIK (SAGA-like) complex"/>
    <property type="evidence" value="ECO:0007669"/>
    <property type="project" value="EnsemblFungi"/>
</dbReference>
<dbReference type="PROSITE" id="PS50090">
    <property type="entry name" value="MYB_LIKE"/>
    <property type="match status" value="1"/>
</dbReference>
<dbReference type="OrthoDB" id="270417at2759"/>
<feature type="compositionally biased region" description="Basic and acidic residues" evidence="10">
    <location>
        <begin position="127"/>
        <end position="141"/>
    </location>
</feature>
<dbReference type="GO" id="GO:0006357">
    <property type="term" value="P:regulation of transcription by RNA polymerase II"/>
    <property type="evidence" value="ECO:0007669"/>
    <property type="project" value="EnsemblFungi"/>
</dbReference>
<reference evidence="17" key="1">
    <citation type="submission" date="2016-05" db="EMBL/GenBank/DDBJ databases">
        <title>Comparative genomics of biotechnologically important yeasts.</title>
        <authorList>
            <consortium name="DOE Joint Genome Institute"/>
            <person name="Riley R."/>
            <person name="Haridas S."/>
            <person name="Wolfe K.H."/>
            <person name="Lopes M.R."/>
            <person name="Hittinger C.T."/>
            <person name="Goker M."/>
            <person name="Salamov A."/>
            <person name="Wisecaver J."/>
            <person name="Long T.M."/>
            <person name="Aerts A.L."/>
            <person name="Barry K."/>
            <person name="Choi C."/>
            <person name="Clum A."/>
            <person name="Coughlan A.Y."/>
            <person name="Deshpande S."/>
            <person name="Douglass A.P."/>
            <person name="Hanson S.J."/>
            <person name="Klenk H.-P."/>
            <person name="Labutti K."/>
            <person name="Lapidus A."/>
            <person name="Lindquist E."/>
            <person name="Lipzen A."/>
            <person name="Meier-Kolthoff J.P."/>
            <person name="Ohm R.A."/>
            <person name="Otillar R.P."/>
            <person name="Pangilinan J."/>
            <person name="Peng Y."/>
            <person name="Rokas A."/>
            <person name="Rosa C.A."/>
            <person name="Scheuner C."/>
            <person name="Sibirny A.A."/>
            <person name="Slot J.C."/>
            <person name="Stielow J.B."/>
            <person name="Sun H."/>
            <person name="Kurtzman C.P."/>
            <person name="Blackwell M."/>
            <person name="Grigoriev I.V."/>
            <person name="Jeffries T.W."/>
        </authorList>
    </citation>
    <scope>NUCLEOTIDE SEQUENCE [LARGE SCALE GENOMIC DNA]</scope>
    <source>
        <strain evidence="17">DSM 1968</strain>
    </source>
</reference>
<dbReference type="InterPro" id="IPR017930">
    <property type="entry name" value="Myb_dom"/>
</dbReference>
<proteinExistence type="predicted"/>
<evidence type="ECO:0000259" key="12">
    <source>
        <dbReference type="PROSITE" id="PS50135"/>
    </source>
</evidence>
<dbReference type="STRING" id="1344418.A0A1D2VPH3"/>
<dbReference type="FunCoup" id="A0A1D2VPH3">
    <property type="interactions" value="642"/>
</dbReference>
<dbReference type="GO" id="GO:0003713">
    <property type="term" value="F:transcription coactivator activity"/>
    <property type="evidence" value="ECO:0007669"/>
    <property type="project" value="EnsemblFungi"/>
</dbReference>
<dbReference type="InterPro" id="IPR043145">
    <property type="entry name" value="Znf_ZZ_sf"/>
</dbReference>
<feature type="domain" description="Myb-like" evidence="11">
    <location>
        <begin position="65"/>
        <end position="109"/>
    </location>
</feature>
<dbReference type="GO" id="GO:0000183">
    <property type="term" value="P:rDNA heterochromatin formation"/>
    <property type="evidence" value="ECO:0007669"/>
    <property type="project" value="EnsemblFungi"/>
</dbReference>
<dbReference type="PANTHER" id="PTHR12374">
    <property type="entry name" value="TRANSCRIPTIONAL ADAPTOR 2 ADA2 -RELATED"/>
    <property type="match status" value="1"/>
</dbReference>
<evidence type="ECO:0000259" key="15">
    <source>
        <dbReference type="PROSITE" id="PS51294"/>
    </source>
</evidence>
<name>A0A1D2VPH3_9ASCO</name>
<dbReference type="InterPro" id="IPR041983">
    <property type="entry name" value="ADA2-like_ZZ"/>
</dbReference>
<dbReference type="GO" id="GO:0001786">
    <property type="term" value="F:phosphatidylserine binding"/>
    <property type="evidence" value="ECO:0007669"/>
    <property type="project" value="EnsemblFungi"/>
</dbReference>
<dbReference type="GO" id="GO:0010520">
    <property type="term" value="P:regulation of reciprocal meiotic recombination"/>
    <property type="evidence" value="ECO:0007669"/>
    <property type="project" value="EnsemblFungi"/>
</dbReference>
<dbReference type="SMART" id="SM00291">
    <property type="entry name" value="ZnF_ZZ"/>
    <property type="match status" value="1"/>
</dbReference>
<organism evidence="16 17">
    <name type="scientific">Ascoidea rubescens DSM 1968</name>
    <dbReference type="NCBI Taxonomy" id="1344418"/>
    <lineage>
        <taxon>Eukaryota</taxon>
        <taxon>Fungi</taxon>
        <taxon>Dikarya</taxon>
        <taxon>Ascomycota</taxon>
        <taxon>Saccharomycotina</taxon>
        <taxon>Saccharomycetes</taxon>
        <taxon>Ascoideaceae</taxon>
        <taxon>Ascoidea</taxon>
    </lineage>
</organism>
<sequence length="507" mass="58087">MSNKFHCDVCSSDVTNRVRISCAECEGYDLCISCFSNGASTGSHKPYHKYRVIEQHCYPIYDDDWGADEELLLIEGAQQYGIGNWQGIADHIGFSRSKEEVENHYHKVYLDSKNFPFPDSSLDEIDSENKSTKENKDDLRKNAGHIPKITPQIFAQNRKKRIEKKRNTPLPPPKTKPIASTPLCHEIQGYMPGRLEFETEYENDAEVPVKDMTFDPDDQPGDIDLKLSILHIYNSRLTLRAERKKIMIRNNLLEYKKNLSIEKKKTKEERELFNKIKPFIRIMTPEDFQKFSNDILLESQIRNKISQLQNWRNAGLTTIESGFKYEKDKSSKSTVSQRYNLSSRHSRNANYNSSSHLDFLSSTLTSNANSLYSNLSNPLIPNSSLSNSNNSNINSSSLNLALNSSPNLGINSSSNPNASTRKNVQAPLDISNATDVHLLSMDEQKLCSSLRILPKPYMAIKETLFREILRTGGILKKRTARELLKIDVNKTSKIYEFFLQQRWLKQN</sequence>
<dbReference type="PROSITE" id="PS50135">
    <property type="entry name" value="ZF_ZZ_2"/>
    <property type="match status" value="1"/>
</dbReference>
<keyword evidence="4" id="KW-0862">Zinc</keyword>
<dbReference type="EMBL" id="KV454475">
    <property type="protein sequence ID" value="ODV63457.1"/>
    <property type="molecule type" value="Genomic_DNA"/>
</dbReference>
<evidence type="ECO:0000256" key="4">
    <source>
        <dbReference type="ARBA" id="ARBA00022833"/>
    </source>
</evidence>
<dbReference type="InterPro" id="IPR016827">
    <property type="entry name" value="Ada2/TADA2"/>
</dbReference>
<evidence type="ECO:0000256" key="7">
    <source>
        <dbReference type="ARBA" id="ARBA00023242"/>
    </source>
</evidence>
<dbReference type="GO" id="GO:0003682">
    <property type="term" value="F:chromatin binding"/>
    <property type="evidence" value="ECO:0007669"/>
    <property type="project" value="EnsemblFungi"/>
</dbReference>
<dbReference type="GO" id="GO:0008270">
    <property type="term" value="F:zinc ion binding"/>
    <property type="evidence" value="ECO:0007669"/>
    <property type="project" value="UniProtKB-KW"/>
</dbReference>
<dbReference type="CDD" id="cd02335">
    <property type="entry name" value="ZZ_ADA2"/>
    <property type="match status" value="1"/>
</dbReference>
<dbReference type="InterPro" id="IPR017884">
    <property type="entry name" value="SANT_dom"/>
</dbReference>
<dbReference type="GO" id="GO:1990414">
    <property type="term" value="P:replication-born double-strand break repair via sister chromatid exchange"/>
    <property type="evidence" value="ECO:0007669"/>
    <property type="project" value="EnsemblFungi"/>
</dbReference>
<evidence type="ECO:0000256" key="3">
    <source>
        <dbReference type="ARBA" id="ARBA00022771"/>
    </source>
</evidence>
<dbReference type="PROSITE" id="PS51293">
    <property type="entry name" value="SANT"/>
    <property type="match status" value="1"/>
</dbReference>
<keyword evidence="6 8" id="KW-0804">Transcription</keyword>
<evidence type="ECO:0000256" key="5">
    <source>
        <dbReference type="ARBA" id="ARBA00023015"/>
    </source>
</evidence>
<dbReference type="InParanoid" id="A0A1D2VPH3"/>
<evidence type="ECO:0000256" key="2">
    <source>
        <dbReference type="ARBA" id="ARBA00022723"/>
    </source>
</evidence>
<dbReference type="InterPro" id="IPR001005">
    <property type="entry name" value="SANT/Myb"/>
</dbReference>
<accession>A0A1D2VPH3</accession>
<dbReference type="SUPFAM" id="SSF46689">
    <property type="entry name" value="Homeodomain-like"/>
    <property type="match status" value="2"/>
</dbReference>
<dbReference type="Pfam" id="PF04433">
    <property type="entry name" value="SWIRM"/>
    <property type="match status" value="1"/>
</dbReference>
<keyword evidence="2" id="KW-0479">Metal-binding</keyword>
<keyword evidence="3 9" id="KW-0863">Zinc-finger</keyword>
<dbReference type="RefSeq" id="XP_020049764.1">
    <property type="nucleotide sequence ID" value="XM_020191404.1"/>
</dbReference>
<dbReference type="Pfam" id="PF00249">
    <property type="entry name" value="Myb_DNA-binding"/>
    <property type="match status" value="1"/>
</dbReference>
<feature type="domain" description="SWIRM" evidence="13">
    <location>
        <begin position="419"/>
        <end position="507"/>
    </location>
</feature>
<evidence type="ECO:0000256" key="8">
    <source>
        <dbReference type="PIRNR" id="PIRNR025024"/>
    </source>
</evidence>
<feature type="domain" description="HTH myb-type" evidence="15">
    <location>
        <begin position="65"/>
        <end position="113"/>
    </location>
</feature>
<dbReference type="GO" id="GO:0071470">
    <property type="term" value="P:cellular response to osmotic stress"/>
    <property type="evidence" value="ECO:0007669"/>
    <property type="project" value="EnsemblFungi"/>
</dbReference>
<gene>
    <name evidence="16" type="ORF">ASCRUDRAFT_67557</name>
</gene>
<evidence type="ECO:0000256" key="1">
    <source>
        <dbReference type="ARBA" id="ARBA00004123"/>
    </source>
</evidence>
<evidence type="ECO:0000259" key="14">
    <source>
        <dbReference type="PROSITE" id="PS51293"/>
    </source>
</evidence>
<keyword evidence="5 8" id="KW-0805">Transcription regulation</keyword>
<dbReference type="Gene3D" id="3.30.60.90">
    <property type="match status" value="1"/>
</dbReference>
<dbReference type="GO" id="GO:0140671">
    <property type="term" value="C:ADA complex"/>
    <property type="evidence" value="ECO:0007669"/>
    <property type="project" value="EnsemblFungi"/>
</dbReference>
<evidence type="ECO:0000313" key="16">
    <source>
        <dbReference type="EMBL" id="ODV63457.1"/>
    </source>
</evidence>
<comment type="subcellular location">
    <subcellularLocation>
        <location evidence="1 8">Nucleus</location>
    </subcellularLocation>
</comment>
<dbReference type="InterPro" id="IPR007526">
    <property type="entry name" value="SWIRM"/>
</dbReference>
<evidence type="ECO:0000259" key="13">
    <source>
        <dbReference type="PROSITE" id="PS50934"/>
    </source>
</evidence>